<name>A0A377CAR3_ECOLX</name>
<dbReference type="InterPro" id="IPR008000">
    <property type="entry name" value="Rham/fucose_mutarotase"/>
</dbReference>
<protein>
    <submittedName>
        <fullName evidence="1">L-rhamnose mutarotase</fullName>
        <ecNumber evidence="1">5.1.3.-</ecNumber>
    </submittedName>
</protein>
<dbReference type="Pfam" id="PF05336">
    <property type="entry name" value="rhaM"/>
    <property type="match status" value="1"/>
</dbReference>
<gene>
    <name evidence="1" type="primary">yiiL_1</name>
    <name evidence="1" type="ORF">NCTC13148_04289</name>
</gene>
<dbReference type="Proteomes" id="UP000254255">
    <property type="component" value="Unassembled WGS sequence"/>
</dbReference>
<evidence type="ECO:0000313" key="2">
    <source>
        <dbReference type="Proteomes" id="UP000254255"/>
    </source>
</evidence>
<dbReference type="Gene3D" id="3.30.70.100">
    <property type="match status" value="1"/>
</dbReference>
<dbReference type="InterPro" id="IPR011008">
    <property type="entry name" value="Dimeric_a/b-barrel"/>
</dbReference>
<dbReference type="EC" id="5.1.3.-" evidence="1"/>
<accession>A0A377CAR3</accession>
<reference evidence="1 2" key="1">
    <citation type="submission" date="2018-06" db="EMBL/GenBank/DDBJ databases">
        <authorList>
            <consortium name="Pathogen Informatics"/>
            <person name="Doyle S."/>
        </authorList>
    </citation>
    <scope>NUCLEOTIDE SEQUENCE [LARGE SCALE GENOMIC DNA]</scope>
    <source>
        <strain evidence="1 2">NCTC13148</strain>
    </source>
</reference>
<dbReference type="GO" id="GO:0016857">
    <property type="term" value="F:racemase and epimerase activity, acting on carbohydrates and derivatives"/>
    <property type="evidence" value="ECO:0007669"/>
    <property type="project" value="InterPro"/>
</dbReference>
<evidence type="ECO:0000313" key="1">
    <source>
        <dbReference type="EMBL" id="STL89330.1"/>
    </source>
</evidence>
<dbReference type="EMBL" id="UGET01000004">
    <property type="protein sequence ID" value="STL89330.1"/>
    <property type="molecule type" value="Genomic_DNA"/>
</dbReference>
<dbReference type="SUPFAM" id="SSF54909">
    <property type="entry name" value="Dimeric alpha+beta barrel"/>
    <property type="match status" value="1"/>
</dbReference>
<proteinExistence type="predicted"/>
<keyword evidence="1" id="KW-0413">Isomerase</keyword>
<dbReference type="AlphaFoldDB" id="A0A377CAR3"/>
<organism evidence="1 2">
    <name type="scientific">Escherichia coli</name>
    <dbReference type="NCBI Taxonomy" id="562"/>
    <lineage>
        <taxon>Bacteria</taxon>
        <taxon>Pseudomonadati</taxon>
        <taxon>Pseudomonadota</taxon>
        <taxon>Gammaproteobacteria</taxon>
        <taxon>Enterobacterales</taxon>
        <taxon>Enterobacteriaceae</taxon>
        <taxon>Escherichia</taxon>
    </lineage>
</organism>
<sequence length="50" mass="5880">MVEIESEERWNAVASTDVCQRWWKYMTDVMPANPDNSPVSSELQEVFYLP</sequence>